<dbReference type="InterPro" id="IPR007712">
    <property type="entry name" value="RelE/ParE_toxin"/>
</dbReference>
<evidence type="ECO:0000256" key="2">
    <source>
        <dbReference type="ARBA" id="ARBA00022649"/>
    </source>
</evidence>
<dbReference type="Pfam" id="PF05016">
    <property type="entry name" value="ParE_toxin"/>
    <property type="match status" value="1"/>
</dbReference>
<organism evidence="3 4">
    <name type="scientific">Leucothrix arctica</name>
    <dbReference type="NCBI Taxonomy" id="1481894"/>
    <lineage>
        <taxon>Bacteria</taxon>
        <taxon>Pseudomonadati</taxon>
        <taxon>Pseudomonadota</taxon>
        <taxon>Gammaproteobacteria</taxon>
        <taxon>Thiotrichales</taxon>
        <taxon>Thiotrichaceae</taxon>
        <taxon>Leucothrix</taxon>
    </lineage>
</organism>
<keyword evidence="4" id="KW-1185">Reference proteome</keyword>
<dbReference type="PANTHER" id="PTHR33755:SF7">
    <property type="entry name" value="TOXIN MODULE OF TOXIN-ANTITOXIN SYSTEM RELE_STBE FAMILY"/>
    <property type="match status" value="1"/>
</dbReference>
<dbReference type="InterPro" id="IPR035093">
    <property type="entry name" value="RelE/ParE_toxin_dom_sf"/>
</dbReference>
<name>A0A317C8Q2_9GAMM</name>
<dbReference type="PANTHER" id="PTHR33755">
    <property type="entry name" value="TOXIN PARE1-RELATED"/>
    <property type="match status" value="1"/>
</dbReference>
<evidence type="ECO:0000313" key="4">
    <source>
        <dbReference type="Proteomes" id="UP000245506"/>
    </source>
</evidence>
<sequence length="101" mass="11609">MPYEVTWLPQAAKDVERLRGFLKSKNPVAAQRAAKRILEGAKILQDNPSAGVPVEELIDYRELILTFGSGEYIIRYRLDKDIVIIVRVRHSRENNFSVENI</sequence>
<comment type="caution">
    <text evidence="3">The sequence shown here is derived from an EMBL/GenBank/DDBJ whole genome shotgun (WGS) entry which is preliminary data.</text>
</comment>
<comment type="similarity">
    <text evidence="1">Belongs to the RelE toxin family.</text>
</comment>
<gene>
    <name evidence="3" type="ORF">DKT75_14095</name>
</gene>
<dbReference type="InterPro" id="IPR051803">
    <property type="entry name" value="TA_system_RelE-like_toxin"/>
</dbReference>
<dbReference type="Gene3D" id="3.30.2310.20">
    <property type="entry name" value="RelE-like"/>
    <property type="match status" value="1"/>
</dbReference>
<accession>A0A317C8Q2</accession>
<dbReference type="RefSeq" id="WP_109824081.1">
    <property type="nucleotide sequence ID" value="NZ_QGKL01000038.1"/>
</dbReference>
<reference evidence="3 4" key="1">
    <citation type="submission" date="2018-05" db="EMBL/GenBank/DDBJ databases">
        <title>Leucothrix arctica sp. nov., isolated from Arctic seawater.</title>
        <authorList>
            <person name="Choi A."/>
            <person name="Baek K."/>
        </authorList>
    </citation>
    <scope>NUCLEOTIDE SEQUENCE [LARGE SCALE GENOMIC DNA]</scope>
    <source>
        <strain evidence="3 4">IMCC9719</strain>
    </source>
</reference>
<keyword evidence="2" id="KW-1277">Toxin-antitoxin system</keyword>
<dbReference type="AlphaFoldDB" id="A0A317C8Q2"/>
<dbReference type="Proteomes" id="UP000245506">
    <property type="component" value="Unassembled WGS sequence"/>
</dbReference>
<proteinExistence type="inferred from homology"/>
<dbReference type="SUPFAM" id="SSF143011">
    <property type="entry name" value="RelE-like"/>
    <property type="match status" value="1"/>
</dbReference>
<dbReference type="EMBL" id="QGKL01000038">
    <property type="protein sequence ID" value="PWQ94878.1"/>
    <property type="molecule type" value="Genomic_DNA"/>
</dbReference>
<dbReference type="OrthoDB" id="573800at2"/>
<evidence type="ECO:0000313" key="3">
    <source>
        <dbReference type="EMBL" id="PWQ94878.1"/>
    </source>
</evidence>
<evidence type="ECO:0000256" key="1">
    <source>
        <dbReference type="ARBA" id="ARBA00006226"/>
    </source>
</evidence>
<protein>
    <submittedName>
        <fullName evidence="3">Type II toxin-antitoxin system RelE/ParE family toxin</fullName>
    </submittedName>
</protein>